<gene>
    <name evidence="1" type="ORF">J2S55_006346</name>
</gene>
<dbReference type="RefSeq" id="WP_306868372.1">
    <property type="nucleotide sequence ID" value="NZ_JAUSRB010000002.1"/>
</dbReference>
<organism evidence="1 2">
    <name type="scientific">Streptosporangium brasiliense</name>
    <dbReference type="NCBI Taxonomy" id="47480"/>
    <lineage>
        <taxon>Bacteria</taxon>
        <taxon>Bacillati</taxon>
        <taxon>Actinomycetota</taxon>
        <taxon>Actinomycetes</taxon>
        <taxon>Streptosporangiales</taxon>
        <taxon>Streptosporangiaceae</taxon>
        <taxon>Streptosporangium</taxon>
    </lineage>
</organism>
<evidence type="ECO:0000313" key="1">
    <source>
        <dbReference type="EMBL" id="MDP9867080.1"/>
    </source>
</evidence>
<comment type="caution">
    <text evidence="1">The sequence shown here is derived from an EMBL/GenBank/DDBJ whole genome shotgun (WGS) entry which is preliminary data.</text>
</comment>
<dbReference type="SUPFAM" id="SSF51430">
    <property type="entry name" value="NAD(P)-linked oxidoreductase"/>
    <property type="match status" value="1"/>
</dbReference>
<reference evidence="1 2" key="1">
    <citation type="submission" date="2023-07" db="EMBL/GenBank/DDBJ databases">
        <title>Sequencing the genomes of 1000 actinobacteria strains.</title>
        <authorList>
            <person name="Klenk H.-P."/>
        </authorList>
    </citation>
    <scope>NUCLEOTIDE SEQUENCE [LARGE SCALE GENOMIC DNA]</scope>
    <source>
        <strain evidence="1 2">DSM 44109</strain>
    </source>
</reference>
<evidence type="ECO:0000313" key="2">
    <source>
        <dbReference type="Proteomes" id="UP001230426"/>
    </source>
</evidence>
<proteinExistence type="predicted"/>
<dbReference type="InterPro" id="IPR036812">
    <property type="entry name" value="NAD(P)_OxRdtase_dom_sf"/>
</dbReference>
<keyword evidence="2" id="KW-1185">Reference proteome</keyword>
<accession>A0ABT9RFD2</accession>
<dbReference type="EMBL" id="JAUSRB010000002">
    <property type="protein sequence ID" value="MDP9867080.1"/>
    <property type="molecule type" value="Genomic_DNA"/>
</dbReference>
<dbReference type="Proteomes" id="UP001230426">
    <property type="component" value="Unassembled WGS sequence"/>
</dbReference>
<sequence length="83" mass="9380">MTRITGRLLRRIFSDRDDYVLATKVFFPMGKDVNDRGLSRKHIHSASLQGTPPHPLAEALTVITQEPIRRGLSSQGELRRAPE</sequence>
<protein>
    <submittedName>
        <fullName evidence="1">Uncharacterized protein</fullName>
    </submittedName>
</protein>
<dbReference type="Gene3D" id="3.20.20.100">
    <property type="entry name" value="NADP-dependent oxidoreductase domain"/>
    <property type="match status" value="1"/>
</dbReference>
<name>A0ABT9RFD2_9ACTN</name>